<dbReference type="InterPro" id="IPR046358">
    <property type="entry name" value="Flagellin_C"/>
</dbReference>
<dbReference type="GO" id="GO:0005198">
    <property type="term" value="F:structural molecule activity"/>
    <property type="evidence" value="ECO:0007669"/>
    <property type="project" value="UniProtKB-UniRule"/>
</dbReference>
<evidence type="ECO:0000256" key="3">
    <source>
        <dbReference type="RuleBase" id="RU362073"/>
    </source>
</evidence>
<feature type="domain" description="Flagellin N-terminal" evidence="4">
    <location>
        <begin position="10"/>
        <end position="110"/>
    </location>
</feature>
<sequence length="606" mass="60260">MSSNVTLSAATRQNLLSLQDTASLLSTTQSRLSTGKKVNSALDNPVNFFTSQSLNARSSDLTSLLDGISTGIQTIQAANQGITNLQKLTDQLKSVTQQALASSNAFSSKAKVAGTAAVTTDPISQSILGGLTAAQATGTVTYAAANLTSQVTAASTATGTADLNASGAMAALGSITLTSGANTATFTANASATVSDLTTALSTAGFTAAVDGTTGFLTVSRTDGAAITISGSGKTDAGIADAAAGAVTTTGDTLTVNGQTFTAGAGGANGFSSLSTLVSAINNNATIGSAALPANRVAASEQNGQLVLTSGGTTGTITTSGTAQSKLGLAASTAASGSPGLAGQTLSVTVGSGTPRLITFGSNRAAGEVSTLDQLNSALQASNAQASIDSTGRLSITTSNEAGAETLSIQGTAAVTLFGAATSATAVNGTGLAMGGDGQVNRNKLVNDYNNLLTQIDQQAKDASFNGVNLLNGDNLKITFNEKNSSFLVVQGTAISSEGLGLSAIGNDDFKDGVSINAVKENISKAVDMLKSQASTYGSNLSVVQNRQDFTKNLVNILDTGSANLVNADLNEEAANSQALSTRNSLAISALSLANQSQQGILQLLR</sequence>
<dbReference type="SUPFAM" id="SSF64518">
    <property type="entry name" value="Phase 1 flagellin"/>
    <property type="match status" value="2"/>
</dbReference>
<dbReference type="AlphaFoldDB" id="A0A833J784"/>
<reference evidence="6 7" key="1">
    <citation type="submission" date="2019-10" db="EMBL/GenBank/DDBJ databases">
        <title>Draft Genome Sequence of the Caffeine Degrading Methylotroph Methylorubrum populi PINKEL.</title>
        <authorList>
            <person name="Dawson S.C."/>
            <person name="Zhang X."/>
            <person name="Wright M.E."/>
            <person name="Sharma G."/>
            <person name="Langner J.T."/>
            <person name="Ditty J.L."/>
            <person name="Subuyuj G.A."/>
        </authorList>
    </citation>
    <scope>NUCLEOTIDE SEQUENCE [LARGE SCALE GENOMIC DNA]</scope>
    <source>
        <strain evidence="6 7">Pinkel</strain>
    </source>
</reference>
<evidence type="ECO:0000256" key="2">
    <source>
        <dbReference type="ARBA" id="ARBA00023143"/>
    </source>
</evidence>
<gene>
    <name evidence="6" type="ORF">F8B43_1386</name>
</gene>
<keyword evidence="6" id="KW-0969">Cilium</keyword>
<keyword evidence="6" id="KW-0282">Flagellum</keyword>
<evidence type="ECO:0000313" key="7">
    <source>
        <dbReference type="Proteomes" id="UP000469949"/>
    </source>
</evidence>
<dbReference type="GO" id="GO:0005576">
    <property type="term" value="C:extracellular region"/>
    <property type="evidence" value="ECO:0007669"/>
    <property type="project" value="UniProtKB-SubCell"/>
</dbReference>
<dbReference type="Gene3D" id="1.20.1330.10">
    <property type="entry name" value="f41 fragment of flagellin, N-terminal domain"/>
    <property type="match status" value="1"/>
</dbReference>
<evidence type="ECO:0000313" key="6">
    <source>
        <dbReference type="EMBL" id="KAB7785985.1"/>
    </source>
</evidence>
<keyword evidence="3" id="KW-0964">Secreted</keyword>
<organism evidence="6 7">
    <name type="scientific">Methylorubrum populi</name>
    <dbReference type="NCBI Taxonomy" id="223967"/>
    <lineage>
        <taxon>Bacteria</taxon>
        <taxon>Pseudomonadati</taxon>
        <taxon>Pseudomonadota</taxon>
        <taxon>Alphaproteobacteria</taxon>
        <taxon>Hyphomicrobiales</taxon>
        <taxon>Methylobacteriaceae</taxon>
        <taxon>Methylorubrum</taxon>
    </lineage>
</organism>
<evidence type="ECO:0000256" key="1">
    <source>
        <dbReference type="ARBA" id="ARBA00005709"/>
    </source>
</evidence>
<dbReference type="EMBL" id="WEKV01000008">
    <property type="protein sequence ID" value="KAB7785985.1"/>
    <property type="molecule type" value="Genomic_DNA"/>
</dbReference>
<accession>A0A833J784</accession>
<dbReference type="GO" id="GO:0009288">
    <property type="term" value="C:bacterial-type flagellum"/>
    <property type="evidence" value="ECO:0007669"/>
    <property type="project" value="UniProtKB-SubCell"/>
</dbReference>
<comment type="caution">
    <text evidence="6">The sequence shown here is derived from an EMBL/GenBank/DDBJ whole genome shotgun (WGS) entry which is preliminary data.</text>
</comment>
<feature type="domain" description="Flagellin C-terminal" evidence="5">
    <location>
        <begin position="522"/>
        <end position="605"/>
    </location>
</feature>
<dbReference type="Pfam" id="PF00669">
    <property type="entry name" value="Flagellin_N"/>
    <property type="match status" value="1"/>
</dbReference>
<comment type="similarity">
    <text evidence="1 3">Belongs to the bacterial flagellin family.</text>
</comment>
<evidence type="ECO:0000259" key="5">
    <source>
        <dbReference type="Pfam" id="PF00700"/>
    </source>
</evidence>
<keyword evidence="6" id="KW-0966">Cell projection</keyword>
<name>A0A833J784_9HYPH</name>
<dbReference type="Pfam" id="PF00700">
    <property type="entry name" value="Flagellin_C"/>
    <property type="match status" value="1"/>
</dbReference>
<dbReference type="Proteomes" id="UP000469949">
    <property type="component" value="Unassembled WGS sequence"/>
</dbReference>
<dbReference type="RefSeq" id="WP_152276444.1">
    <property type="nucleotide sequence ID" value="NZ_WEKV01000008.1"/>
</dbReference>
<evidence type="ECO:0000259" key="4">
    <source>
        <dbReference type="Pfam" id="PF00669"/>
    </source>
</evidence>
<keyword evidence="2 3" id="KW-0975">Bacterial flagellum</keyword>
<proteinExistence type="inferred from homology"/>
<comment type="subcellular location">
    <subcellularLocation>
        <location evidence="3">Secreted</location>
    </subcellularLocation>
    <subcellularLocation>
        <location evidence="3">Bacterial flagellum</location>
    </subcellularLocation>
</comment>
<dbReference type="InterPro" id="IPR001029">
    <property type="entry name" value="Flagellin_N"/>
</dbReference>
<comment type="function">
    <text evidence="3">Flagellin is the subunit protein which polymerizes to form the filaments of bacterial flagella.</text>
</comment>
<protein>
    <recommendedName>
        <fullName evidence="3">Flagellin</fullName>
    </recommendedName>
</protein>